<dbReference type="EMBL" id="FZLN01000002">
    <property type="protein sequence ID" value="SNQ29447.1"/>
    <property type="molecule type" value="Genomic_DNA"/>
</dbReference>
<sequence length="213" mass="24179">MHQFRLYRSQYVLHVLLLSTVGLIGCSNSNEQLKNHEIKPVNQSDLPAPVPSEHSGNLLSIAGKATAPKVLDEKPIGRILNQEEKTLVGRYKVTISCKDPIARCTENEKGSVDFILNLLPNGTVYRFIKGLGAIKLDSRNSPHYFRDHWGITQINQSKYVVISYSTGMRVFYRVEPNHSLLMDTSRNKLVNLKAYRAGYPFASQNYYLKRVPE</sequence>
<evidence type="ECO:0000313" key="2">
    <source>
        <dbReference type="Proteomes" id="UP000243463"/>
    </source>
</evidence>
<organism evidence="1 2">
    <name type="scientific">Acinetobacter apis</name>
    <dbReference type="NCBI Taxonomy" id="1229165"/>
    <lineage>
        <taxon>Bacteria</taxon>
        <taxon>Pseudomonadati</taxon>
        <taxon>Pseudomonadota</taxon>
        <taxon>Gammaproteobacteria</taxon>
        <taxon>Moraxellales</taxon>
        <taxon>Moraxellaceae</taxon>
        <taxon>Acinetobacter</taxon>
    </lineage>
</organism>
<dbReference type="AlphaFoldDB" id="A0A217EGH5"/>
<protein>
    <recommendedName>
        <fullName evidence="3">Lipoprotein</fullName>
    </recommendedName>
</protein>
<gene>
    <name evidence="1" type="ORF">SAMN05444584_1401</name>
</gene>
<proteinExistence type="predicted"/>
<accession>A0A217EGH5</accession>
<name>A0A217EGH5_9GAMM</name>
<dbReference type="PROSITE" id="PS51257">
    <property type="entry name" value="PROKAR_LIPOPROTEIN"/>
    <property type="match status" value="1"/>
</dbReference>
<reference evidence="2" key="1">
    <citation type="submission" date="2017-06" db="EMBL/GenBank/DDBJ databases">
        <authorList>
            <person name="Varghese N."/>
            <person name="Submissions S."/>
        </authorList>
    </citation>
    <scope>NUCLEOTIDE SEQUENCE [LARGE SCALE GENOMIC DNA]</scope>
    <source>
        <strain evidence="2">ANC 5114</strain>
    </source>
</reference>
<dbReference type="Proteomes" id="UP000243463">
    <property type="component" value="Unassembled WGS sequence"/>
</dbReference>
<dbReference type="RefSeq" id="WP_088823496.1">
    <property type="nucleotide sequence ID" value="NZ_FZLN01000002.1"/>
</dbReference>
<evidence type="ECO:0008006" key="3">
    <source>
        <dbReference type="Google" id="ProtNLM"/>
    </source>
</evidence>
<dbReference type="OrthoDB" id="6717149at2"/>
<evidence type="ECO:0000313" key="1">
    <source>
        <dbReference type="EMBL" id="SNQ29447.1"/>
    </source>
</evidence>
<keyword evidence="2" id="KW-1185">Reference proteome</keyword>